<protein>
    <submittedName>
        <fullName evidence="1">Uncharacterized protein</fullName>
    </submittedName>
</protein>
<evidence type="ECO:0000313" key="2">
    <source>
        <dbReference type="Proteomes" id="UP001160148"/>
    </source>
</evidence>
<gene>
    <name evidence="1" type="ORF">MEUPH1_LOCUS4082</name>
</gene>
<sequence>MCQLRSMYTMFGAGAPTERDVADVRLNQRLREKKICFFGELVTWISSVNFLMRGSAVQMIIGFLYNISMCLGNDLPISGGGHDRL</sequence>
<dbReference type="AlphaFoldDB" id="A0AAV0VX19"/>
<accession>A0AAV0VX19</accession>
<comment type="caution">
    <text evidence="1">The sequence shown here is derived from an EMBL/GenBank/DDBJ whole genome shotgun (WGS) entry which is preliminary data.</text>
</comment>
<dbReference type="Proteomes" id="UP001160148">
    <property type="component" value="Unassembled WGS sequence"/>
</dbReference>
<dbReference type="EMBL" id="CARXXK010000001">
    <property type="protein sequence ID" value="CAI6347276.1"/>
    <property type="molecule type" value="Genomic_DNA"/>
</dbReference>
<evidence type="ECO:0000313" key="1">
    <source>
        <dbReference type="EMBL" id="CAI6347276.1"/>
    </source>
</evidence>
<keyword evidence="2" id="KW-1185">Reference proteome</keyword>
<organism evidence="1 2">
    <name type="scientific">Macrosiphum euphorbiae</name>
    <name type="common">potato aphid</name>
    <dbReference type="NCBI Taxonomy" id="13131"/>
    <lineage>
        <taxon>Eukaryota</taxon>
        <taxon>Metazoa</taxon>
        <taxon>Ecdysozoa</taxon>
        <taxon>Arthropoda</taxon>
        <taxon>Hexapoda</taxon>
        <taxon>Insecta</taxon>
        <taxon>Pterygota</taxon>
        <taxon>Neoptera</taxon>
        <taxon>Paraneoptera</taxon>
        <taxon>Hemiptera</taxon>
        <taxon>Sternorrhyncha</taxon>
        <taxon>Aphidomorpha</taxon>
        <taxon>Aphidoidea</taxon>
        <taxon>Aphididae</taxon>
        <taxon>Macrosiphini</taxon>
        <taxon>Macrosiphum</taxon>
    </lineage>
</organism>
<reference evidence="1 2" key="1">
    <citation type="submission" date="2023-01" db="EMBL/GenBank/DDBJ databases">
        <authorList>
            <person name="Whitehead M."/>
        </authorList>
    </citation>
    <scope>NUCLEOTIDE SEQUENCE [LARGE SCALE GENOMIC DNA]</scope>
</reference>
<name>A0AAV0VX19_9HEMI</name>
<proteinExistence type="predicted"/>